<dbReference type="OrthoDB" id="3863715at2759"/>
<name>A0A8X6YTZ9_9ARAC</name>
<dbReference type="PANTHER" id="PTHR42908:SF10">
    <property type="entry name" value="EUKARYOTIC TRANSLATION ELONGATION FACTOR 2"/>
    <property type="match status" value="1"/>
</dbReference>
<dbReference type="GO" id="GO:1990904">
    <property type="term" value="C:ribonucleoprotein complex"/>
    <property type="evidence" value="ECO:0007669"/>
    <property type="project" value="TreeGrafter"/>
</dbReference>
<proteinExistence type="predicted"/>
<accession>A0A8X6YTZ9</accession>
<dbReference type="Gene3D" id="3.30.70.870">
    <property type="entry name" value="Elongation Factor G (Translational Gtpase), domain 3"/>
    <property type="match status" value="1"/>
</dbReference>
<feature type="non-terminal residue" evidence="5">
    <location>
        <position position="1"/>
    </location>
</feature>
<keyword evidence="4" id="KW-0472">Membrane</keyword>
<evidence type="ECO:0000313" key="6">
    <source>
        <dbReference type="Proteomes" id="UP000886998"/>
    </source>
</evidence>
<protein>
    <submittedName>
        <fullName evidence="5">Uncharacterized protein</fullName>
    </submittedName>
</protein>
<dbReference type="AlphaFoldDB" id="A0A8X6YTZ9"/>
<evidence type="ECO:0000256" key="3">
    <source>
        <dbReference type="ARBA" id="ARBA00022917"/>
    </source>
</evidence>
<reference evidence="5" key="1">
    <citation type="submission" date="2020-08" db="EMBL/GenBank/DDBJ databases">
        <title>Multicomponent nature underlies the extraordinary mechanical properties of spider dragline silk.</title>
        <authorList>
            <person name="Kono N."/>
            <person name="Nakamura H."/>
            <person name="Mori M."/>
            <person name="Yoshida Y."/>
            <person name="Ohtoshi R."/>
            <person name="Malay A.D."/>
            <person name="Moran D.A.P."/>
            <person name="Tomita M."/>
            <person name="Numata K."/>
            <person name="Arakawa K."/>
        </authorList>
    </citation>
    <scope>NUCLEOTIDE SEQUENCE</scope>
</reference>
<comment type="caution">
    <text evidence="5">The sequence shown here is derived from an EMBL/GenBank/DDBJ whole genome shotgun (WGS) entry which is preliminary data.</text>
</comment>
<keyword evidence="4" id="KW-0812">Transmembrane</keyword>
<evidence type="ECO:0000256" key="4">
    <source>
        <dbReference type="SAM" id="Phobius"/>
    </source>
</evidence>
<dbReference type="GO" id="GO:0043022">
    <property type="term" value="F:ribosome binding"/>
    <property type="evidence" value="ECO:0007669"/>
    <property type="project" value="TreeGrafter"/>
</dbReference>
<dbReference type="GO" id="GO:0003924">
    <property type="term" value="F:GTPase activity"/>
    <property type="evidence" value="ECO:0007669"/>
    <property type="project" value="TreeGrafter"/>
</dbReference>
<keyword evidence="3" id="KW-0648">Protein biosynthesis</keyword>
<dbReference type="PANTHER" id="PTHR42908">
    <property type="entry name" value="TRANSLATION ELONGATION FACTOR-RELATED"/>
    <property type="match status" value="1"/>
</dbReference>
<dbReference type="EMBL" id="BMAV01022282">
    <property type="protein sequence ID" value="GFY77026.1"/>
    <property type="molecule type" value="Genomic_DNA"/>
</dbReference>
<organism evidence="5 6">
    <name type="scientific">Trichonephila inaurata madagascariensis</name>
    <dbReference type="NCBI Taxonomy" id="2747483"/>
    <lineage>
        <taxon>Eukaryota</taxon>
        <taxon>Metazoa</taxon>
        <taxon>Ecdysozoa</taxon>
        <taxon>Arthropoda</taxon>
        <taxon>Chelicerata</taxon>
        <taxon>Arachnida</taxon>
        <taxon>Araneae</taxon>
        <taxon>Araneomorphae</taxon>
        <taxon>Entelegynae</taxon>
        <taxon>Araneoidea</taxon>
        <taxon>Nephilidae</taxon>
        <taxon>Trichonephila</taxon>
        <taxon>Trichonephila inaurata</taxon>
    </lineage>
</organism>
<dbReference type="GO" id="GO:0005829">
    <property type="term" value="C:cytosol"/>
    <property type="evidence" value="ECO:0007669"/>
    <property type="project" value="TreeGrafter"/>
</dbReference>
<dbReference type="GO" id="GO:0003746">
    <property type="term" value="F:translation elongation factor activity"/>
    <property type="evidence" value="ECO:0007669"/>
    <property type="project" value="UniProtKB-KW"/>
</dbReference>
<evidence type="ECO:0000256" key="1">
    <source>
        <dbReference type="ARBA" id="ARBA00022490"/>
    </source>
</evidence>
<feature type="transmembrane region" description="Helical" evidence="4">
    <location>
        <begin position="21"/>
        <end position="42"/>
    </location>
</feature>
<dbReference type="Proteomes" id="UP000886998">
    <property type="component" value="Unassembled WGS sequence"/>
</dbReference>
<keyword evidence="1" id="KW-0963">Cytoplasm</keyword>
<sequence length="229" mass="26550">ITKLFTLEKEEKRGISSERTLSILIIFWTFCYYSKLGLLFPFKKVDILDALIDNDTRVTLIRKSVFDKSNFVQLFPLNCTLTGFRKSKVRLFGYFKDKIQDELKCNAEICVDDDIKGQDNNSKLCACKENGFTRERGSKNWDKKPDPMIKCITEEPGEYIVAGTEEFHLEICLEDLKEANAFIPFMKTDAVGVVPESVSIEVKRSTPEKRRLLLRSQAQAEDRKFHWQL</sequence>
<keyword evidence="2" id="KW-0251">Elongation factor</keyword>
<evidence type="ECO:0000313" key="5">
    <source>
        <dbReference type="EMBL" id="GFY77026.1"/>
    </source>
</evidence>
<keyword evidence="4" id="KW-1133">Transmembrane helix</keyword>
<evidence type="ECO:0000256" key="2">
    <source>
        <dbReference type="ARBA" id="ARBA00022768"/>
    </source>
</evidence>
<keyword evidence="6" id="KW-1185">Reference proteome</keyword>
<gene>
    <name evidence="5" type="ORF">TNIN_257211</name>
</gene>